<dbReference type="OrthoDB" id="5509356at2"/>
<gene>
    <name evidence="2" type="ORF">SAMN06893097_105314</name>
</gene>
<name>A0A285EDP5_9ACTN</name>
<reference evidence="2 3" key="1">
    <citation type="submission" date="2017-09" db="EMBL/GenBank/DDBJ databases">
        <authorList>
            <person name="Ehlers B."/>
            <person name="Leendertz F.H."/>
        </authorList>
    </citation>
    <scope>NUCLEOTIDE SEQUENCE [LARGE SCALE GENOMIC DNA]</scope>
    <source>
        <strain evidence="2 3">DSM 46844</strain>
    </source>
</reference>
<dbReference type="AlphaFoldDB" id="A0A285EDP5"/>
<keyword evidence="3" id="KW-1185">Reference proteome</keyword>
<evidence type="ECO:0000259" key="1">
    <source>
        <dbReference type="Pfam" id="PF12120"/>
    </source>
</evidence>
<dbReference type="InterPro" id="IPR021975">
    <property type="entry name" value="Rifampin_Arr"/>
</dbReference>
<dbReference type="Proteomes" id="UP000219514">
    <property type="component" value="Unassembled WGS sequence"/>
</dbReference>
<dbReference type="Gene3D" id="3.20.170.40">
    <property type="entry name" value="Rifampin ADP-ribosyltransferase domain"/>
    <property type="match status" value="1"/>
</dbReference>
<evidence type="ECO:0000313" key="2">
    <source>
        <dbReference type="EMBL" id="SNX96973.1"/>
    </source>
</evidence>
<organism evidence="2 3">
    <name type="scientific">Geodermatophilus sabuli</name>
    <dbReference type="NCBI Taxonomy" id="1564158"/>
    <lineage>
        <taxon>Bacteria</taxon>
        <taxon>Bacillati</taxon>
        <taxon>Actinomycetota</taxon>
        <taxon>Actinomycetes</taxon>
        <taxon>Geodermatophilales</taxon>
        <taxon>Geodermatophilaceae</taxon>
        <taxon>Geodermatophilus</taxon>
    </lineage>
</organism>
<sequence>MGEKSSTHVPVTYDRCEHIRGPFYHGTRSALQAGDELVPGYGSNFQEGRVSNHIYFTALVDTAAWGAELATALAGSGERGRIYVVEPLGPFEDDPNVTDKRFPGNPTQSYRTRHPLRVVGEVDGWEGHDPEVLKGMLDHLALLREQGLDVIED</sequence>
<dbReference type="GO" id="GO:0016740">
    <property type="term" value="F:transferase activity"/>
    <property type="evidence" value="ECO:0007669"/>
    <property type="project" value="UniProtKB-KW"/>
</dbReference>
<dbReference type="RefSeq" id="WP_097206936.1">
    <property type="nucleotide sequence ID" value="NZ_JACHXB010000001.1"/>
</dbReference>
<dbReference type="NCBIfam" id="NF033144">
    <property type="entry name" value="rifampin_ARR"/>
    <property type="match status" value="1"/>
</dbReference>
<feature type="domain" description="Rifampin ADP-ribosyltransferase" evidence="1">
    <location>
        <begin position="23"/>
        <end position="125"/>
    </location>
</feature>
<dbReference type="InterPro" id="IPR038611">
    <property type="entry name" value="Arr_sf"/>
</dbReference>
<proteinExistence type="predicted"/>
<accession>A0A285EDP5</accession>
<protein>
    <submittedName>
        <fullName evidence="2">Rifampin ADP-ribosylating transferase</fullName>
    </submittedName>
</protein>
<evidence type="ECO:0000313" key="3">
    <source>
        <dbReference type="Proteomes" id="UP000219514"/>
    </source>
</evidence>
<dbReference type="Pfam" id="PF12120">
    <property type="entry name" value="Arr-ms"/>
    <property type="match status" value="1"/>
</dbReference>
<dbReference type="EMBL" id="OBDO01000005">
    <property type="protein sequence ID" value="SNX96973.1"/>
    <property type="molecule type" value="Genomic_DNA"/>
</dbReference>
<keyword evidence="2" id="KW-0808">Transferase</keyword>